<keyword evidence="2" id="KW-0238">DNA-binding</keyword>
<dbReference type="GO" id="GO:0043565">
    <property type="term" value="F:sequence-specific DNA binding"/>
    <property type="evidence" value="ECO:0007669"/>
    <property type="project" value="InterPro"/>
</dbReference>
<evidence type="ECO:0000256" key="3">
    <source>
        <dbReference type="ARBA" id="ARBA00023163"/>
    </source>
</evidence>
<dbReference type="InterPro" id="IPR036388">
    <property type="entry name" value="WH-like_DNA-bd_sf"/>
</dbReference>
<dbReference type="PROSITE" id="PS50956">
    <property type="entry name" value="HTH_ASNC_2"/>
    <property type="match status" value="1"/>
</dbReference>
<dbReference type="Pfam" id="PF13412">
    <property type="entry name" value="HTH_24"/>
    <property type="match status" value="1"/>
</dbReference>
<comment type="caution">
    <text evidence="5">The sequence shown here is derived from an EMBL/GenBank/DDBJ whole genome shotgun (WGS) entry which is preliminary data.</text>
</comment>
<protein>
    <recommendedName>
        <fullName evidence="4">HTH asnC-type domain-containing protein</fullName>
    </recommendedName>
</protein>
<reference evidence="5 6" key="1">
    <citation type="submission" date="2013-10" db="EMBL/GenBank/DDBJ databases">
        <title>The Genome Sequence of Acinetobacter nectaris CIP 110549.</title>
        <authorList>
            <consortium name="The Broad Institute Genomics Platform"/>
            <consortium name="The Broad Institute Genome Sequencing Center for Infectious Disease"/>
            <person name="Cerqueira G."/>
            <person name="Feldgarden M."/>
            <person name="Courvalin P."/>
            <person name="Grillot-Courvalin C."/>
            <person name="Clermont D."/>
            <person name="Rocha E."/>
            <person name="Yoon E.-J."/>
            <person name="Nemec A."/>
            <person name="Young S.K."/>
            <person name="Zeng Q."/>
            <person name="Gargeya S."/>
            <person name="Fitzgerald M."/>
            <person name="Abouelleil A."/>
            <person name="Alvarado L."/>
            <person name="Berlin A.M."/>
            <person name="Chapman S.B."/>
            <person name="Gainer-Dewar J."/>
            <person name="Goldberg J."/>
            <person name="Gnerre S."/>
            <person name="Griggs A."/>
            <person name="Gujja S."/>
            <person name="Hansen M."/>
            <person name="Howarth C."/>
            <person name="Imamovic A."/>
            <person name="Ireland A."/>
            <person name="Larimer J."/>
            <person name="McCowan C."/>
            <person name="Murphy C."/>
            <person name="Pearson M."/>
            <person name="Poon T.W."/>
            <person name="Priest M."/>
            <person name="Roberts A."/>
            <person name="Saif S."/>
            <person name="Shea T."/>
            <person name="Sykes S."/>
            <person name="Wortman J."/>
            <person name="Nusbaum C."/>
            <person name="Birren B."/>
        </authorList>
    </citation>
    <scope>NUCLEOTIDE SEQUENCE [LARGE SCALE GENOMIC DNA]</scope>
    <source>
        <strain evidence="5 6">CIP 110549</strain>
    </source>
</reference>
<dbReference type="InterPro" id="IPR019888">
    <property type="entry name" value="Tscrpt_reg_AsnC-like"/>
</dbReference>
<evidence type="ECO:0000256" key="1">
    <source>
        <dbReference type="ARBA" id="ARBA00023015"/>
    </source>
</evidence>
<dbReference type="InterPro" id="IPR036390">
    <property type="entry name" value="WH_DNA-bd_sf"/>
</dbReference>
<accession>V2TPS7</accession>
<keyword evidence="1" id="KW-0805">Transcription regulation</keyword>
<evidence type="ECO:0000313" key="6">
    <source>
        <dbReference type="Proteomes" id="UP000023785"/>
    </source>
</evidence>
<dbReference type="RefSeq" id="WP_023272078.1">
    <property type="nucleotide sequence ID" value="NZ_KI530712.1"/>
</dbReference>
<proteinExistence type="predicted"/>
<name>V2TPS7_9GAMM</name>
<sequence>MKKDENIDEIDLQILSLLSQDSRLTHKELSEQVHRTGQAVGARVQRLIDIGIIEKYTIQIHASEQQFIRIFLKAPLSKELEEKIYSNPKIQSFYKTSGHACYIIMSHFIHAELNAFLEDISDVASYTVESVVTKKF</sequence>
<dbReference type="STRING" id="1392540.P256_00475"/>
<evidence type="ECO:0000313" key="5">
    <source>
        <dbReference type="EMBL" id="ESK40036.1"/>
    </source>
</evidence>
<dbReference type="HOGENOM" id="CLU_091233_3_2_6"/>
<dbReference type="GO" id="GO:0005829">
    <property type="term" value="C:cytosol"/>
    <property type="evidence" value="ECO:0007669"/>
    <property type="project" value="TreeGrafter"/>
</dbReference>
<dbReference type="PANTHER" id="PTHR30154:SF55">
    <property type="entry name" value="HTH-TYPE TRANSCRIPTIONAL REGULATOR LRPB"/>
    <property type="match status" value="1"/>
</dbReference>
<dbReference type="SMART" id="SM00344">
    <property type="entry name" value="HTH_ASNC"/>
    <property type="match status" value="1"/>
</dbReference>
<evidence type="ECO:0000256" key="2">
    <source>
        <dbReference type="ARBA" id="ARBA00023125"/>
    </source>
</evidence>
<dbReference type="eggNOG" id="COG1522">
    <property type="taxonomic scope" value="Bacteria"/>
</dbReference>
<dbReference type="Gene3D" id="3.30.70.920">
    <property type="match status" value="1"/>
</dbReference>
<dbReference type="EMBL" id="AYER01000003">
    <property type="protein sequence ID" value="ESK40036.1"/>
    <property type="molecule type" value="Genomic_DNA"/>
</dbReference>
<dbReference type="AlphaFoldDB" id="V2TPS7"/>
<dbReference type="PATRIC" id="fig|1392540.3.peg.465"/>
<feature type="domain" description="HTH asnC-type" evidence="4">
    <location>
        <begin position="7"/>
        <end position="60"/>
    </location>
</feature>
<keyword evidence="3" id="KW-0804">Transcription</keyword>
<dbReference type="Proteomes" id="UP000023785">
    <property type="component" value="Unassembled WGS sequence"/>
</dbReference>
<gene>
    <name evidence="5" type="ORF">P256_00475</name>
</gene>
<organism evidence="5 6">
    <name type="scientific">Acinetobacter nectaris CIP 110549</name>
    <dbReference type="NCBI Taxonomy" id="1392540"/>
    <lineage>
        <taxon>Bacteria</taxon>
        <taxon>Pseudomonadati</taxon>
        <taxon>Pseudomonadota</taxon>
        <taxon>Gammaproteobacteria</taxon>
        <taxon>Moraxellales</taxon>
        <taxon>Moraxellaceae</taxon>
        <taxon>Acinetobacter</taxon>
    </lineage>
</organism>
<dbReference type="InterPro" id="IPR000485">
    <property type="entry name" value="AsnC-type_HTH_dom"/>
</dbReference>
<dbReference type="Gene3D" id="1.10.10.10">
    <property type="entry name" value="Winged helix-like DNA-binding domain superfamily/Winged helix DNA-binding domain"/>
    <property type="match status" value="1"/>
</dbReference>
<evidence type="ECO:0000259" key="4">
    <source>
        <dbReference type="PROSITE" id="PS50956"/>
    </source>
</evidence>
<keyword evidence="6" id="KW-1185">Reference proteome</keyword>
<dbReference type="GO" id="GO:0043200">
    <property type="term" value="P:response to amino acid"/>
    <property type="evidence" value="ECO:0007669"/>
    <property type="project" value="TreeGrafter"/>
</dbReference>
<dbReference type="SUPFAM" id="SSF46785">
    <property type="entry name" value="Winged helix' DNA-binding domain"/>
    <property type="match status" value="1"/>
</dbReference>
<dbReference type="PANTHER" id="PTHR30154">
    <property type="entry name" value="LEUCINE-RESPONSIVE REGULATORY PROTEIN"/>
    <property type="match status" value="1"/>
</dbReference>
<dbReference type="PRINTS" id="PR00033">
    <property type="entry name" value="HTHASNC"/>
</dbReference>
<dbReference type="OrthoDB" id="5476at2"/>